<feature type="non-terminal residue" evidence="3">
    <location>
        <position position="5319"/>
    </location>
</feature>
<feature type="coiled-coil region" evidence="1">
    <location>
        <begin position="1457"/>
        <end position="1512"/>
    </location>
</feature>
<name>A0A2C6KF33_9APIC</name>
<feature type="region of interest" description="Disordered" evidence="2">
    <location>
        <begin position="606"/>
        <end position="699"/>
    </location>
</feature>
<feature type="region of interest" description="Disordered" evidence="2">
    <location>
        <begin position="4973"/>
        <end position="4997"/>
    </location>
</feature>
<feature type="region of interest" description="Disordered" evidence="2">
    <location>
        <begin position="979"/>
        <end position="1008"/>
    </location>
</feature>
<feature type="coiled-coil region" evidence="1">
    <location>
        <begin position="2168"/>
        <end position="2230"/>
    </location>
</feature>
<organism evidence="3 4">
    <name type="scientific">Cystoisospora suis</name>
    <dbReference type="NCBI Taxonomy" id="483139"/>
    <lineage>
        <taxon>Eukaryota</taxon>
        <taxon>Sar</taxon>
        <taxon>Alveolata</taxon>
        <taxon>Apicomplexa</taxon>
        <taxon>Conoidasida</taxon>
        <taxon>Coccidia</taxon>
        <taxon>Eucoccidiorida</taxon>
        <taxon>Eimeriorina</taxon>
        <taxon>Sarcocystidae</taxon>
        <taxon>Cystoisospora</taxon>
    </lineage>
</organism>
<proteinExistence type="predicted"/>
<keyword evidence="4" id="KW-1185">Reference proteome</keyword>
<feature type="coiled-coil region" evidence="1">
    <location>
        <begin position="3906"/>
        <end position="3940"/>
    </location>
</feature>
<feature type="compositionally biased region" description="Basic and acidic residues" evidence="2">
    <location>
        <begin position="2796"/>
        <end position="2805"/>
    </location>
</feature>
<sequence>MASPNQSRRPFSGGLLAAPTSSWRERRPTSADGNHRCLGINSCQCPACCSQNILQDVFSPPVATKRPAAEQNACRRSVSCASPMETRAVSETDTTGIPAVTDPVASSVRLPNRTSSSPLGSHIPHRILPPADHVDFTCAVERTLLPHLTLPRVAPTLEVGRTGRCTMKATPARAHPVSRSDTGKGISGPSAVGNEHLHLDLRVSQPGLQRDPNRESLSRFQREPALPPQGGLAVSQEQGMLSASQKGSDSRDAVLYAGLRGPESQPAISSVAARVTSTVFLTESPSFKMKQGGGEMRAASVPRSVTTAERGSSLESSASSGHASLRQQGRATFLTPSAVPTPEDEAMQALERQQRQELSQALTAGYQRLGHHTPRQPLQSDLVPSLAKHLDGRASRAVCPSGSREPGQLTRGNQIAEGGQRDDPLPALPPCNVTEQYLAQLRQEQQEAFLGSHRDGHDPGLSIRNRHAGLVARTSQEFSPEPRYLKCCDAGLTGSLQRNTLTQEGQPDNRRPSPVPYANKEQVECVPVSNPENLLLERQAEAEARGRPEILVLQEQVTFYRGLADMYKAKFEDSERRCAQKTAELYERELEVHVLRSRVLELCSQNKELSTSRSRSRGPVQPLLFPAVASGDSDPDDPRYTGSPRPSPVSSRAQAGNHSKPSDPSAVEDTVQPGNGEQQERSRTPDSSGSYWRKRPSSFGRSYGTASTCCLAVSGAPTTVGPLEDSAVPQWFQGRMSERELSGGEGDCGDVVSKAFHETELENAREELRVQREQIVALQAELERQRQRFLAAGLQVNERSAEGVARPDVHLFSWDNSVPRRGSIAPREGYSPVLPEHVFPTPSLRRATLRCSPGSPSAAIDIDSPVNTAESAAGMEKFSGVGDAGSLPVMRDFGSSRLVAENKFLKAKLKSIKAAHQRLKQELHSTRQRLLLALRSPLDTPNSQARGEGNVLKARASDSSGSPLSFSRPHQAEYFMESDGGAHGQHVPARRLRSSSSPILAGQDSETLVSRRSSAAGNLLSRATSEHTVRLGRRSFFLRSRNEGAGEGALVAGHLDTDSERKRLADDSKQLRSIDESGGMREGLQSCPPHVGADSLIFSWDSERRSRLGFKGLALRRELALRRRINARRKQRCVELQKQVDFLSSSLDMARQQVIEAQSVGLNVSHQLQEREEEARVQQFRSEAAGKLLRQAQKRLYAGEQLIDTVREQHREFKLLHARHAESLEENQQLRLQLEILERQQMQLLQQAEASRRDVLELLESKRTAQTMTIEVDSLEGRLREFERDREAYRLLELHAEELERRLEAKEEQVRLLRTEVEAATVRARTAERECERLRAAAVQEKPSSSSLYGLTSRKEDESSTVASSGEKNPYREFQLQHVLLLAETAERSLQSSVRREQELGEEVLALERRLFNALMHIDKLAEEKEELFARQQRAGGLYVQQAYACGEGEFWTGQQMLQVLQNRAEWAARARNLEQRELDLETRLLYAHQQGDGLHEEISRLERLLQRSERRTLWFAQQFFDLLDHVAEEDGEEDHADDDYVDPKKRRQQGEEALNVELSSWRTRCEQLAAAHEEALTRLEASEELTQKHASGLVAASAESSSLKYKCSSLEDALQRNTHAYDRLEEDYSLLQRQNDTLQQQVVLLQRQLDERNSLISHLEQEVESENTLEEKQSYRLIAQRDILLRDKRDLIAKINRLEQELQRCRRDAQQEVHTERQTGEFNGGENKTGVLADDKPRLEPGLMEPQREVNAQGRLFEELQAPTRKRTYTEERPGGSGFEHPSIKELEHRLTAPLEQQKRSKAGRVRLSDDTCQLVRENEELRERNEVLLQDNQKLRELTEQLHRNGRGQGAAEAGTERGTELESEGDSGASFPFEAQENQVTQKRDQELQGKYQRDTERLLSERDDLKSLCKELASQLAFVTDTLESYQQGHVRNEKDNYLEAGTLFRSSFKRESGEGLPTINLRLEQKPRQQKRSGQRETFPLDSKQQPWPVSLPELSPFSSSEEIPTRGEREPRSVDFGLQEEKEELESRWKAASAECEALKQQKAELETRLQDLAESCAAIEAAYKETQKELETLQRDRAYTEPRRANRGRRSVSVTLQRVPSVFPSLWEDGRPGDRLKASSPLSSWAASSFLASSFLDSCPSSPERRVTDKDRERTKVALVETSLKDRAKETEDMCQRLRQQLAVLTELLEVTTKEKDDLAEAATREKEEKDELKEKLAALLATHASTERGGVSQDIASAVQSSSAGVEVSQGRGRSGTCHDEGDEGGSDTPENVEIKREVLEEEDGQNLQEQEGYRSGQRETTEGEGPARDQEDRGQEAEIQRSLQGETEGEQPRHLIVQDRAELESLRTELRLAPETSARTVHEESSSETARSKKEQEERVLVRERETAAEARERLEMAVEELQGLLQDSHQARERLHAAIAKTAQLAEHLKLLQETLRAEEREESSMDLCAVLEQTKEVKTGGSHVPSDAGESSRCRLEDSLHVQLDAAQEEFSRLRRALQAWRAATSDTRKELERVTLDYRRLLEERREEASTLQGEKKRREDLERQVTKMREEDIALLTEEKRKRQDLEAAFARREEERELYDKEETRRRRELEETVVKKDAEISNLQREIEHRNQEQAKELEAALSKKTEEIHDLEAELETVRKNYESLEKTRAEEEEAWKGQCGQLEERIQDVSKRLRHSEEQKLAMRRALREWEERDEEYSAVMKEFEGSYRGLQIENLELKNSLAAWTHDAEERQRRLLELVEKYKQKGTGEAPDCEGEEQPPKPSPEPNEEESAGGPCGESDKGGREGAGEAQAQANEQGQGEGEEGQREFSPVETLQLEDWGSLVDRIEQLEKEKARLEQERLVWAEHLRETTDKLNEQCCHTNDLHKQCQRLADELEVARSPPTQEIGVKRQETEENKGDHESVYEERSPSGRQELELTEYCEKHQLDSGAFEGKLPSARLRNLPVETVPWRSVSEGTATGPARQKLEAAKEETRDVLSGVLPSSSASESLERRLLEIQDKLKKTQEELQELRADQQRREAAHVAEMQAERETHQRRIETLREESEVDASKRIREVTVFFENVQEGLTKMHLEENRSLQHEVEMRQQQMEQGQREVETIKHELAEERKLLAELRTRLATQEKEMQERQKRLEDLEREIGREKEQNLHQRQLSAFQEQRLKSQQKVLEQQHAHIQSQFQQKQEQLAKVHREHHTSLSSSSPATACMGLTEGETEEHQSMAGGSWQEPDMGELLRQLQAQQSQIDTARKENEAIHERFMSRQAAADRLEKELREVRASAEREIQQLHEKVRDQEMAMRESEFEISRLSQAVALKGQELAYAKETEERLRKQVNDQQEEWKKVSKECMQQASAREVCFCHILHLLYLNDVSAELHQALLAKNAAEQRLALQSEEMADEQQRRFSLEAHAEELQSRLQMVQQEHLESEREKLAELVSANRRREVAETEAGTLRKSLQRLEEELQQTREKGEELSEALGRLRVQLESEQELKKNLKNHLEESEKQVEAFRGREKEFETLLERRREEVETLKTEALEEREASRKELEREREVSRRETEDQVSRLRKEMEERLTEEKLRALRHLQRVVDEKREQHERAQEQLEKRVEQQTRKLEQTIHERGTAETEFRKNYSRTQAELEQTQRQYTDALKQSEAVKIECDELREQVENLKQRHSEVEETLQKSLLRSEAERKEAEKERCRIEMELERARGDLERSEERRQRAEADLKTSRDLHAKDKEEWTRRVEQIDKETRGLRRKAEEDAEKLTERHKHVTEQKEEITNLKARIQDLSQRIEQEERRSQELTRVLQERADLLEEHRRERMSLEASMHELRKELEQQKETQSEHFRKMQHKVTETDKELLATKRVLQAEQHRRTIAEAMVAQDNQTSVRLERLLTETREELDRERGTSRELEEDLAQARKESRVQQEQLELSHQVARNSEERRNSEVQRLLGQIKHIEEREELTRQQLCRLREDLLQSNEARAAALQTRREVECARDELQAECTNLQTLMQHAQDQLKSARRELEEAQEQAGMEQERTRKAEERAGAAEEGARAAIERAHAAEERVHASEERVQAAEERVQAAEERVQVAEERARAAEEQAQAAEERAHAAKERAHAAEERAHAAEERVHAAEEQARAAEERVQAAKERETQLSRELEDAKTAQNEEVLRSEAFRVRTEEQMKRMQQLAEQERIAADAEAQRHKEIAEENRVRGEEEVRKMERMAEETRLKGEHEIHRLQLLAEEKEARSEQEIQRLQKLLEDMRACGEEEVKRMRQASEKDIERLSAKAQQAQQEADDLRSRGENELQRLHQQLEKLQTQAKDAAAESERLHRELEEAQAVSNQLDKEKHAISLEKASLEGELAQLRAFQERQEGDSQTAWDMVREAQQREEQLQRALDARDAAANEARRQWATEMDEFRGNYEALCERLRQKERQLGQLEQQLEEGQNRLAASCSAAAAEMHATETRYESKIAQLQEESRSIKAALEAALEDCRKQAEEHQQMLRETLGETQTQAMSLQKQLDQSRAELTGRQRAWQQSEQQSREESAQLKTRCANLEADLRAQEFRVKTLEQQCSVLQGREEDARRELQVVVEREASMHQRFQQTWQESHLSTEELLLRLQREEQNYKLELTMANTRLQDLQQQRERDITEWSREKGRLQSEIDRRAEEVDQAQQKLAEVEVQAALASEEVGRMRDEIAVLRIKDEALQRQLQTSLKQAANEEQAALGVAERRCNALEAALKSASESRDRNAQHCAGLRRELGQLARTLQRLKEEGETRDEELEQTKRRASQLQEALDDTRRRASELHTRCRVYQEKVEELLQVREGGGNGEESGAQGEDSFAGALAHSHQSGQRQDLLRQAEVLRAVIEELGQKLQVQQEQQLFFLTQGHQHMRMQEERQQGVVRILERRCEEVEVEREVLRAELQRAEASYSQLQTNHANLEKENEELKMQVRRLVQREEEQRHSPSSASQAEAHAESEALKERRELIQKLTEKEIQQAQQEESLVRIRGAVEELKAALKTARRERDENEYRVSLLRKSMEQLRAAEAEWGAEKLALAAKAEEASRNVQTLDTRLKTEKARKEKMEEQMEDLETTFALDRAALEERCQTLQDSLETARAQLRQQEGLRQALLQETKDWAAKCKASEHALGEERAKSGEHLRKAAEERRALALEMEKKNDENNELRAQVGALERLCSGLEAERVRAQDRVREEEERRRGDLTESRTAWESRCEQLRRELSEARDKLREAELAVEAERQRNQEMSWRGQAERRQEELDRVENDAVLAGSRAAIVAGGRSRSAAR</sequence>
<feature type="coiled-coil region" evidence="1">
    <location>
        <begin position="1220"/>
        <end position="1337"/>
    </location>
</feature>
<feature type="compositionally biased region" description="Basic and acidic residues" evidence="2">
    <location>
        <begin position="2983"/>
        <end position="2994"/>
    </location>
</feature>
<feature type="compositionally biased region" description="Basic and acidic residues" evidence="2">
    <location>
        <begin position="4202"/>
        <end position="4231"/>
    </location>
</feature>
<feature type="compositionally biased region" description="Polar residues" evidence="2">
    <location>
        <begin position="235"/>
        <end position="247"/>
    </location>
</feature>
<dbReference type="Proteomes" id="UP000221165">
    <property type="component" value="Unassembled WGS sequence"/>
</dbReference>
<feature type="compositionally biased region" description="Low complexity" evidence="2">
    <location>
        <begin position="309"/>
        <end position="326"/>
    </location>
</feature>
<evidence type="ECO:0000313" key="4">
    <source>
        <dbReference type="Proteomes" id="UP000221165"/>
    </source>
</evidence>
<feature type="region of interest" description="Disordered" evidence="2">
    <location>
        <begin position="1843"/>
        <end position="1899"/>
    </location>
</feature>
<dbReference type="PANTHER" id="PTHR45615">
    <property type="entry name" value="MYOSIN HEAVY CHAIN, NON-MUSCLE"/>
    <property type="match status" value="1"/>
</dbReference>
<dbReference type="PANTHER" id="PTHR45615:SF63">
    <property type="entry name" value="CHROMOSOME UNDETERMINED SCAFFOLD_10, WHOLE GENOME SHOTGUN SEQUENCE"/>
    <property type="match status" value="1"/>
</dbReference>
<feature type="region of interest" description="Disordered" evidence="2">
    <location>
        <begin position="286"/>
        <end position="327"/>
    </location>
</feature>
<feature type="compositionally biased region" description="Basic and acidic residues" evidence="2">
    <location>
        <begin position="4288"/>
        <end position="4299"/>
    </location>
</feature>
<feature type="region of interest" description="Disordered" evidence="2">
    <location>
        <begin position="2760"/>
        <end position="2839"/>
    </location>
</feature>
<dbReference type="OrthoDB" id="332862at2759"/>
<feature type="region of interest" description="Disordered" evidence="2">
    <location>
        <begin position="1345"/>
        <end position="1368"/>
    </location>
</feature>
<feature type="region of interest" description="Disordered" evidence="2">
    <location>
        <begin position="3721"/>
        <end position="3743"/>
    </location>
</feature>
<feature type="coiled-coil region" evidence="1">
    <location>
        <begin position="5078"/>
        <end position="5151"/>
    </location>
</feature>
<feature type="compositionally biased region" description="Low complexity" evidence="2">
    <location>
        <begin position="1996"/>
        <end position="2008"/>
    </location>
</feature>
<feature type="region of interest" description="Disordered" evidence="2">
    <location>
        <begin position="3548"/>
        <end position="3574"/>
    </location>
</feature>
<feature type="compositionally biased region" description="Basic and acidic residues" evidence="2">
    <location>
        <begin position="2305"/>
        <end position="2328"/>
    </location>
</feature>
<reference evidence="3 4" key="1">
    <citation type="journal article" date="2017" name="Int. J. Parasitol.">
        <title>The genome of the protozoan parasite Cystoisospora suis and a reverse vaccinology approach to identify vaccine candidates.</title>
        <authorList>
            <person name="Palmieri N."/>
            <person name="Shrestha A."/>
            <person name="Ruttkowski B."/>
            <person name="Beck T."/>
            <person name="Vogl C."/>
            <person name="Tomley F."/>
            <person name="Blake D.P."/>
            <person name="Joachim A."/>
        </authorList>
    </citation>
    <scope>NUCLEOTIDE SEQUENCE [LARGE SCALE GENOMIC DNA]</scope>
    <source>
        <strain evidence="3 4">Wien I</strain>
    </source>
</reference>
<feature type="region of interest" description="Disordered" evidence="2">
    <location>
        <begin position="4288"/>
        <end position="4314"/>
    </location>
</feature>
<accession>A0A2C6KF33</accession>
<feature type="compositionally biased region" description="Basic and acidic residues" evidence="2">
    <location>
        <begin position="2339"/>
        <end position="2361"/>
    </location>
</feature>
<feature type="compositionally biased region" description="Polar residues" evidence="2">
    <location>
        <begin position="2242"/>
        <end position="2252"/>
    </location>
</feature>
<feature type="region of interest" description="Disordered" evidence="2">
    <location>
        <begin position="1954"/>
        <end position="2019"/>
    </location>
</feature>
<evidence type="ECO:0000256" key="1">
    <source>
        <dbReference type="SAM" id="Coils"/>
    </source>
</evidence>
<feature type="coiled-coil region" evidence="1">
    <location>
        <begin position="4397"/>
        <end position="4602"/>
    </location>
</feature>
<feature type="region of interest" description="Disordered" evidence="2">
    <location>
        <begin position="1710"/>
        <end position="1785"/>
    </location>
</feature>
<feature type="region of interest" description="Disordered" evidence="2">
    <location>
        <begin position="4787"/>
        <end position="4816"/>
    </location>
</feature>
<feature type="region of interest" description="Disordered" evidence="2">
    <location>
        <begin position="2972"/>
        <end position="3002"/>
    </location>
</feature>
<feature type="region of interest" description="Disordered" evidence="2">
    <location>
        <begin position="5270"/>
        <end position="5296"/>
    </location>
</feature>
<protein>
    <submittedName>
        <fullName evidence="3">Surface antigen repeat-containing protein</fullName>
    </submittedName>
</protein>
<evidence type="ECO:0000313" key="3">
    <source>
        <dbReference type="EMBL" id="PHJ22611.1"/>
    </source>
</evidence>
<feature type="compositionally biased region" description="Basic and acidic residues" evidence="2">
    <location>
        <begin position="1885"/>
        <end position="1899"/>
    </location>
</feature>
<feature type="coiled-coil region" evidence="1">
    <location>
        <begin position="3006"/>
        <end position="3062"/>
    </location>
</feature>
<dbReference type="RefSeq" id="XP_067924288.1">
    <property type="nucleotide sequence ID" value="XM_068063727.1"/>
</dbReference>
<feature type="region of interest" description="Disordered" evidence="2">
    <location>
        <begin position="168"/>
        <end position="249"/>
    </location>
</feature>
<feature type="compositionally biased region" description="Basic and acidic residues" evidence="2">
    <location>
        <begin position="2369"/>
        <end position="2394"/>
    </location>
</feature>
<feature type="coiled-coil region" evidence="1">
    <location>
        <begin position="2028"/>
        <end position="2083"/>
    </location>
</feature>
<feature type="region of interest" description="Disordered" evidence="2">
    <location>
        <begin position="2907"/>
        <end position="2931"/>
    </location>
</feature>
<feature type="coiled-coil region" evidence="1">
    <location>
        <begin position="902"/>
        <end position="929"/>
    </location>
</feature>
<feature type="region of interest" description="Disordered" evidence="2">
    <location>
        <begin position="3763"/>
        <end position="3787"/>
    </location>
</feature>
<feature type="coiled-coil region" evidence="1">
    <location>
        <begin position="2495"/>
        <end position="2710"/>
    </location>
</feature>
<feature type="region of interest" description="Disordered" evidence="2">
    <location>
        <begin position="2234"/>
        <end position="2394"/>
    </location>
</feature>
<gene>
    <name evidence="3" type="ORF">CSUI_003531</name>
</gene>
<feature type="compositionally biased region" description="Basic and acidic residues" evidence="2">
    <location>
        <begin position="4046"/>
        <end position="4173"/>
    </location>
</feature>
<keyword evidence="1" id="KW-0175">Coiled coil</keyword>
<comment type="caution">
    <text evidence="3">The sequence shown here is derived from an EMBL/GenBank/DDBJ whole genome shotgun (WGS) entry which is preliminary data.</text>
</comment>
<feature type="compositionally biased region" description="Basic and acidic residues" evidence="2">
    <location>
        <begin position="211"/>
        <end position="222"/>
    </location>
</feature>
<feature type="compositionally biased region" description="Polar residues" evidence="2">
    <location>
        <begin position="994"/>
        <end position="1008"/>
    </location>
</feature>
<feature type="compositionally biased region" description="Low complexity" evidence="2">
    <location>
        <begin position="2806"/>
        <end position="2816"/>
    </location>
</feature>
<feature type="compositionally biased region" description="Basic and acidic residues" evidence="2">
    <location>
        <begin position="1710"/>
        <end position="1720"/>
    </location>
</feature>
<dbReference type="VEuPathDB" id="ToxoDB:CSUI_003531"/>
<feature type="region of interest" description="Disordered" evidence="2">
    <location>
        <begin position="4199"/>
        <end position="4231"/>
    </location>
</feature>
<feature type="compositionally biased region" description="Basic and acidic residues" evidence="2">
    <location>
        <begin position="5284"/>
        <end position="5296"/>
    </location>
</feature>
<feature type="region of interest" description="Disordered" evidence="2">
    <location>
        <begin position="393"/>
        <end position="426"/>
    </location>
</feature>
<feature type="region of interest" description="Disordered" evidence="2">
    <location>
        <begin position="4030"/>
        <end position="4178"/>
    </location>
</feature>
<feature type="region of interest" description="Disordered" evidence="2">
    <location>
        <begin position="1"/>
        <end position="31"/>
    </location>
</feature>
<feature type="compositionally biased region" description="Polar residues" evidence="2">
    <location>
        <begin position="648"/>
        <end position="659"/>
    </location>
</feature>
<feature type="coiled-coil region" evidence="1">
    <location>
        <begin position="754"/>
        <end position="788"/>
    </location>
</feature>
<feature type="compositionally biased region" description="Basic and acidic residues" evidence="2">
    <location>
        <begin position="2009"/>
        <end position="2019"/>
    </location>
</feature>
<evidence type="ECO:0000256" key="2">
    <source>
        <dbReference type="SAM" id="MobiDB-lite"/>
    </source>
</evidence>
<dbReference type="EMBL" id="MIGC01001594">
    <property type="protein sequence ID" value="PHJ22611.1"/>
    <property type="molecule type" value="Genomic_DNA"/>
</dbReference>
<dbReference type="GeneID" id="94426938"/>
<feature type="coiled-coil region" evidence="1">
    <location>
        <begin position="3093"/>
        <end position="3169"/>
    </location>
</feature>
<feature type="region of interest" description="Disordered" evidence="2">
    <location>
        <begin position="937"/>
        <end position="966"/>
    </location>
</feature>